<dbReference type="Proteomes" id="UP001153269">
    <property type="component" value="Unassembled WGS sequence"/>
</dbReference>
<gene>
    <name evidence="2" type="ORF">PLEPLA_LOCUS36383</name>
</gene>
<sequence>MDKNRMEINAAEPEKIQTDIYELKQEFEVHLKTPLDSGRKPESPEETYSTTTPPSSPEGSLFNRDHNSELHGPDRLQPASRREERENPALLFSLITNDKPATKSQSGT</sequence>
<organism evidence="2 3">
    <name type="scientific">Pleuronectes platessa</name>
    <name type="common">European plaice</name>
    <dbReference type="NCBI Taxonomy" id="8262"/>
    <lineage>
        <taxon>Eukaryota</taxon>
        <taxon>Metazoa</taxon>
        <taxon>Chordata</taxon>
        <taxon>Craniata</taxon>
        <taxon>Vertebrata</taxon>
        <taxon>Euteleostomi</taxon>
        <taxon>Actinopterygii</taxon>
        <taxon>Neopterygii</taxon>
        <taxon>Teleostei</taxon>
        <taxon>Neoteleostei</taxon>
        <taxon>Acanthomorphata</taxon>
        <taxon>Carangaria</taxon>
        <taxon>Pleuronectiformes</taxon>
        <taxon>Pleuronectoidei</taxon>
        <taxon>Pleuronectidae</taxon>
        <taxon>Pleuronectes</taxon>
    </lineage>
</organism>
<reference evidence="2" key="1">
    <citation type="submission" date="2020-03" db="EMBL/GenBank/DDBJ databases">
        <authorList>
            <person name="Weist P."/>
        </authorList>
    </citation>
    <scope>NUCLEOTIDE SEQUENCE</scope>
</reference>
<dbReference type="AlphaFoldDB" id="A0A9N7VI50"/>
<comment type="caution">
    <text evidence="2">The sequence shown here is derived from an EMBL/GenBank/DDBJ whole genome shotgun (WGS) entry which is preliminary data.</text>
</comment>
<evidence type="ECO:0000313" key="3">
    <source>
        <dbReference type="Proteomes" id="UP001153269"/>
    </source>
</evidence>
<evidence type="ECO:0000313" key="2">
    <source>
        <dbReference type="EMBL" id="CAB1448734.1"/>
    </source>
</evidence>
<feature type="compositionally biased region" description="Basic and acidic residues" evidence="1">
    <location>
        <begin position="63"/>
        <end position="87"/>
    </location>
</feature>
<evidence type="ECO:0000256" key="1">
    <source>
        <dbReference type="SAM" id="MobiDB-lite"/>
    </source>
</evidence>
<name>A0A9N7VI50_PLEPL</name>
<feature type="compositionally biased region" description="Basic and acidic residues" evidence="1">
    <location>
        <begin position="31"/>
        <end position="43"/>
    </location>
</feature>
<feature type="region of interest" description="Disordered" evidence="1">
    <location>
        <begin position="31"/>
        <end position="108"/>
    </location>
</feature>
<dbReference type="EMBL" id="CADEAL010003988">
    <property type="protein sequence ID" value="CAB1448734.1"/>
    <property type="molecule type" value="Genomic_DNA"/>
</dbReference>
<protein>
    <submittedName>
        <fullName evidence="2">Uncharacterized protein</fullName>
    </submittedName>
</protein>
<proteinExistence type="predicted"/>
<accession>A0A9N7VI50</accession>
<keyword evidence="3" id="KW-1185">Reference proteome</keyword>